<dbReference type="Gramene" id="OGLUM11G17610.1">
    <property type="protein sequence ID" value="OGLUM11G17610.1"/>
    <property type="gene ID" value="OGLUM11G17610"/>
</dbReference>
<proteinExistence type="predicted"/>
<feature type="region of interest" description="Disordered" evidence="1">
    <location>
        <begin position="121"/>
        <end position="188"/>
    </location>
</feature>
<accession>A0A0E0BKM8</accession>
<dbReference type="HOGENOM" id="CLU_1035818_0_0_1"/>
<reference evidence="2" key="2">
    <citation type="submission" date="2018-05" db="EMBL/GenBank/DDBJ databases">
        <title>OgluRS3 (Oryza glumaepatula Reference Sequence Version 3).</title>
        <authorList>
            <person name="Zhang J."/>
            <person name="Kudrna D."/>
            <person name="Lee S."/>
            <person name="Talag J."/>
            <person name="Welchert J."/>
            <person name="Wing R.A."/>
        </authorList>
    </citation>
    <scope>NUCLEOTIDE SEQUENCE [LARGE SCALE GENOMIC DNA]</scope>
</reference>
<reference evidence="2" key="1">
    <citation type="submission" date="2015-04" db="UniProtKB">
        <authorList>
            <consortium name="EnsemblPlants"/>
        </authorList>
    </citation>
    <scope>IDENTIFICATION</scope>
</reference>
<organism evidence="2">
    <name type="scientific">Oryza glumipatula</name>
    <dbReference type="NCBI Taxonomy" id="40148"/>
    <lineage>
        <taxon>Eukaryota</taxon>
        <taxon>Viridiplantae</taxon>
        <taxon>Streptophyta</taxon>
        <taxon>Embryophyta</taxon>
        <taxon>Tracheophyta</taxon>
        <taxon>Spermatophyta</taxon>
        <taxon>Magnoliopsida</taxon>
        <taxon>Liliopsida</taxon>
        <taxon>Poales</taxon>
        <taxon>Poaceae</taxon>
        <taxon>BOP clade</taxon>
        <taxon>Oryzoideae</taxon>
        <taxon>Oryzeae</taxon>
        <taxon>Oryzinae</taxon>
        <taxon>Oryza</taxon>
    </lineage>
</organism>
<name>A0A0E0BKM8_9ORYZ</name>
<evidence type="ECO:0000313" key="3">
    <source>
        <dbReference type="Proteomes" id="UP000026961"/>
    </source>
</evidence>
<sequence length="272" mass="28407">MGCSGGLRRALAALVRARALPPPSAHGSSPVGELTTAVGGAISWLVAQRTRSCLADKGNTGGGGRRRSVAEFPAAEAVSSPAELPETQFLVRQKRCRSRRSSWAPAAEVSARGDGWRWRARAHPRSPAGSWPGELPVAEEASSSPTVLGSAELRASHVSPAGKLARVDPRSPAQEPAEPREEPTGVSCFLPRRGRNSGGAAAGSCVGGGVLGEFLVEEEDGSASFWWQEESGIAGVTGEMVVEGEDDFDGEFLAATRGRDLGNSWREGGGRR</sequence>
<evidence type="ECO:0000256" key="1">
    <source>
        <dbReference type="SAM" id="MobiDB-lite"/>
    </source>
</evidence>
<evidence type="ECO:0000313" key="2">
    <source>
        <dbReference type="EnsemblPlants" id="OGLUM11G17610.1"/>
    </source>
</evidence>
<protein>
    <submittedName>
        <fullName evidence="2">Uncharacterized protein</fullName>
    </submittedName>
</protein>
<keyword evidence="3" id="KW-1185">Reference proteome</keyword>
<dbReference type="EnsemblPlants" id="OGLUM11G17610.1">
    <property type="protein sequence ID" value="OGLUM11G17610.1"/>
    <property type="gene ID" value="OGLUM11G17610"/>
</dbReference>
<dbReference type="Proteomes" id="UP000026961">
    <property type="component" value="Chromosome 11"/>
</dbReference>
<dbReference type="AlphaFoldDB" id="A0A0E0BKM8"/>